<gene>
    <name evidence="16" type="primary">ribF</name>
    <name evidence="16" type="ORF">AB1471_05535</name>
</gene>
<dbReference type="SMART" id="SM00904">
    <property type="entry name" value="Flavokinase"/>
    <property type="match status" value="1"/>
</dbReference>
<evidence type="ECO:0000256" key="3">
    <source>
        <dbReference type="ARBA" id="ARBA00022630"/>
    </source>
</evidence>
<evidence type="ECO:0000313" key="17">
    <source>
        <dbReference type="Proteomes" id="UP001556040"/>
    </source>
</evidence>
<comment type="catalytic activity">
    <reaction evidence="13 14">
        <text>FMN + ATP + H(+) = FAD + diphosphate</text>
        <dbReference type="Rhea" id="RHEA:17237"/>
        <dbReference type="ChEBI" id="CHEBI:15378"/>
        <dbReference type="ChEBI" id="CHEBI:30616"/>
        <dbReference type="ChEBI" id="CHEBI:33019"/>
        <dbReference type="ChEBI" id="CHEBI:57692"/>
        <dbReference type="ChEBI" id="CHEBI:58210"/>
        <dbReference type="EC" id="2.7.7.2"/>
    </reaction>
</comment>
<evidence type="ECO:0000256" key="9">
    <source>
        <dbReference type="ARBA" id="ARBA00022827"/>
    </source>
</evidence>
<keyword evidence="6 14" id="KW-0548">Nucleotidyltransferase</keyword>
<dbReference type="InterPro" id="IPR015864">
    <property type="entry name" value="FAD_synthase"/>
</dbReference>
<dbReference type="InterPro" id="IPR002606">
    <property type="entry name" value="Riboflavin_kinase_bac"/>
</dbReference>
<evidence type="ECO:0000256" key="5">
    <source>
        <dbReference type="ARBA" id="ARBA00022679"/>
    </source>
</evidence>
<dbReference type="Proteomes" id="UP001556040">
    <property type="component" value="Unassembled WGS sequence"/>
</dbReference>
<dbReference type="NCBIfam" id="NF004160">
    <property type="entry name" value="PRK05627.1-3"/>
    <property type="match status" value="1"/>
</dbReference>
<dbReference type="InterPro" id="IPR015865">
    <property type="entry name" value="Riboflavin_kinase_bac/euk"/>
</dbReference>
<dbReference type="EMBL" id="JBFMIA010000003">
    <property type="protein sequence ID" value="MEW9501259.1"/>
    <property type="molecule type" value="Genomic_DNA"/>
</dbReference>
<keyword evidence="10 14" id="KW-0067">ATP-binding</keyword>
<dbReference type="GO" id="GO:0008531">
    <property type="term" value="F:riboflavin kinase activity"/>
    <property type="evidence" value="ECO:0007669"/>
    <property type="project" value="UniProtKB-EC"/>
</dbReference>
<organism evidence="16 17">
    <name type="scientific">Jeotgalibacillus marinus</name>
    <dbReference type="NCBI Taxonomy" id="86667"/>
    <lineage>
        <taxon>Bacteria</taxon>
        <taxon>Bacillati</taxon>
        <taxon>Bacillota</taxon>
        <taxon>Bacilli</taxon>
        <taxon>Bacillales</taxon>
        <taxon>Caryophanaceae</taxon>
        <taxon>Jeotgalibacillus</taxon>
    </lineage>
</organism>
<dbReference type="EC" id="2.7.7.2" evidence="14"/>
<dbReference type="GO" id="GO:0003919">
    <property type="term" value="F:FMN adenylyltransferase activity"/>
    <property type="evidence" value="ECO:0007669"/>
    <property type="project" value="UniProtKB-EC"/>
</dbReference>
<comment type="pathway">
    <text evidence="2 14">Cofactor biosynthesis; FMN biosynthesis; FMN from riboflavin (ATP route): step 1/1.</text>
</comment>
<dbReference type="InterPro" id="IPR014729">
    <property type="entry name" value="Rossmann-like_a/b/a_fold"/>
</dbReference>
<dbReference type="Pfam" id="PF01687">
    <property type="entry name" value="Flavokinase"/>
    <property type="match status" value="1"/>
</dbReference>
<comment type="pathway">
    <text evidence="1 14">Cofactor biosynthesis; FAD biosynthesis; FAD from FMN: step 1/1.</text>
</comment>
<evidence type="ECO:0000256" key="7">
    <source>
        <dbReference type="ARBA" id="ARBA00022741"/>
    </source>
</evidence>
<dbReference type="InterPro" id="IPR023465">
    <property type="entry name" value="Riboflavin_kinase_dom_sf"/>
</dbReference>
<keyword evidence="7 14" id="KW-0547">Nucleotide-binding</keyword>
<dbReference type="CDD" id="cd02064">
    <property type="entry name" value="FAD_synthetase_N"/>
    <property type="match status" value="1"/>
</dbReference>
<dbReference type="RefSeq" id="WP_367778741.1">
    <property type="nucleotide sequence ID" value="NZ_JBFMIA010000003.1"/>
</dbReference>
<evidence type="ECO:0000256" key="10">
    <source>
        <dbReference type="ARBA" id="ARBA00022840"/>
    </source>
</evidence>
<keyword evidence="17" id="KW-1185">Reference proteome</keyword>
<keyword evidence="5 14" id="KW-0808">Transferase</keyword>
<reference evidence="16 17" key="1">
    <citation type="journal article" date="1979" name="Int. J. Syst. Evol. Microbiol.">
        <title>Bacillus globisporus subsp. marinus subsp. nov.</title>
        <authorList>
            <person name="Liu H."/>
        </authorList>
    </citation>
    <scope>NUCLEOTIDE SEQUENCE [LARGE SCALE GENOMIC DNA]</scope>
    <source>
        <strain evidence="16 17">DSM 1297</strain>
    </source>
</reference>
<dbReference type="PIRSF" id="PIRSF004491">
    <property type="entry name" value="FAD_Synth"/>
    <property type="match status" value="1"/>
</dbReference>
<dbReference type="PANTHER" id="PTHR22749">
    <property type="entry name" value="RIBOFLAVIN KINASE/FMN ADENYLYLTRANSFERASE"/>
    <property type="match status" value="1"/>
</dbReference>
<evidence type="ECO:0000256" key="2">
    <source>
        <dbReference type="ARBA" id="ARBA00005201"/>
    </source>
</evidence>
<dbReference type="InterPro" id="IPR023468">
    <property type="entry name" value="Riboflavin_kinase"/>
</dbReference>
<evidence type="ECO:0000256" key="14">
    <source>
        <dbReference type="PIRNR" id="PIRNR004491"/>
    </source>
</evidence>
<evidence type="ECO:0000259" key="15">
    <source>
        <dbReference type="SMART" id="SM00904"/>
    </source>
</evidence>
<comment type="catalytic activity">
    <reaction evidence="12 14">
        <text>riboflavin + ATP = FMN + ADP + H(+)</text>
        <dbReference type="Rhea" id="RHEA:14357"/>
        <dbReference type="ChEBI" id="CHEBI:15378"/>
        <dbReference type="ChEBI" id="CHEBI:30616"/>
        <dbReference type="ChEBI" id="CHEBI:57986"/>
        <dbReference type="ChEBI" id="CHEBI:58210"/>
        <dbReference type="ChEBI" id="CHEBI:456216"/>
        <dbReference type="EC" id="2.7.1.26"/>
    </reaction>
</comment>
<name>A0ABV3Q2S6_9BACL</name>
<proteinExistence type="inferred from homology"/>
<dbReference type="EC" id="2.7.1.26" evidence="14"/>
<protein>
    <recommendedName>
        <fullName evidence="14">Riboflavin biosynthesis protein</fullName>
    </recommendedName>
    <domain>
        <recommendedName>
            <fullName evidence="14">Riboflavin kinase</fullName>
            <ecNumber evidence="14">2.7.1.26</ecNumber>
        </recommendedName>
        <alternativeName>
            <fullName evidence="14">Flavokinase</fullName>
        </alternativeName>
    </domain>
    <domain>
        <recommendedName>
            <fullName evidence="14">FMN adenylyltransferase</fullName>
            <ecNumber evidence="14">2.7.7.2</ecNumber>
        </recommendedName>
        <alternativeName>
            <fullName evidence="14">FAD pyrophosphorylase</fullName>
        </alternativeName>
        <alternativeName>
            <fullName evidence="14">FAD synthase</fullName>
        </alternativeName>
    </domain>
</protein>
<evidence type="ECO:0000313" key="16">
    <source>
        <dbReference type="EMBL" id="MEW9501259.1"/>
    </source>
</evidence>
<keyword evidence="11" id="KW-0511">Multifunctional enzyme</keyword>
<evidence type="ECO:0000256" key="8">
    <source>
        <dbReference type="ARBA" id="ARBA00022777"/>
    </source>
</evidence>
<keyword evidence="4 14" id="KW-0288">FMN</keyword>
<dbReference type="PANTHER" id="PTHR22749:SF6">
    <property type="entry name" value="RIBOFLAVIN KINASE"/>
    <property type="match status" value="1"/>
</dbReference>
<evidence type="ECO:0000256" key="1">
    <source>
        <dbReference type="ARBA" id="ARBA00004726"/>
    </source>
</evidence>
<comment type="similarity">
    <text evidence="14">Belongs to the ribF family.</text>
</comment>
<dbReference type="Gene3D" id="2.40.30.30">
    <property type="entry name" value="Riboflavin kinase-like"/>
    <property type="match status" value="1"/>
</dbReference>
<dbReference type="NCBIfam" id="NF004162">
    <property type="entry name" value="PRK05627.1-5"/>
    <property type="match status" value="1"/>
</dbReference>
<keyword evidence="8 14" id="KW-0418">Kinase</keyword>
<dbReference type="SUPFAM" id="SSF52374">
    <property type="entry name" value="Nucleotidylyl transferase"/>
    <property type="match status" value="1"/>
</dbReference>
<keyword evidence="3 14" id="KW-0285">Flavoprotein</keyword>
<dbReference type="Pfam" id="PF06574">
    <property type="entry name" value="FAD_syn"/>
    <property type="match status" value="1"/>
</dbReference>
<evidence type="ECO:0000256" key="12">
    <source>
        <dbReference type="ARBA" id="ARBA00047880"/>
    </source>
</evidence>
<accession>A0ABV3Q2S6</accession>
<comment type="caution">
    <text evidence="16">The sequence shown here is derived from an EMBL/GenBank/DDBJ whole genome shotgun (WGS) entry which is preliminary data.</text>
</comment>
<dbReference type="Gene3D" id="3.40.50.620">
    <property type="entry name" value="HUPs"/>
    <property type="match status" value="1"/>
</dbReference>
<dbReference type="NCBIfam" id="TIGR00083">
    <property type="entry name" value="ribF"/>
    <property type="match status" value="1"/>
</dbReference>
<sequence length="313" mass="35822">MQVITLHHPHTYQEEDFPKLSIALGFFDGVHLGHQRVIQTAIDYAQTHELKSAVMTFNPHPSVVLSSKKKEIDYLTSLERKLDLFEKLGLDYVFVVRFTSSFASLEPQQFVDNYLLPLHVAHVTAGFDYSYGKLGRGTMETLPFHSRQRFTHTIVNKLEDDKEKISSTRIRQTLKEGKVDEARGLLGYSYQLEGTVVHGDKRGRKIGFPTANVQCVQDGLIPATGVYAVRLNVIGNWYDGVCNIGFKPTFTSPDVKKLTVEVHLFDFDHSIYGEQVVIEWHKRIRSEQRFNGIDELVAQIDKDKMIALDYFDR</sequence>
<evidence type="ECO:0000256" key="6">
    <source>
        <dbReference type="ARBA" id="ARBA00022695"/>
    </source>
</evidence>
<dbReference type="NCBIfam" id="NF004161">
    <property type="entry name" value="PRK05627.1-4"/>
    <property type="match status" value="1"/>
</dbReference>
<evidence type="ECO:0000256" key="11">
    <source>
        <dbReference type="ARBA" id="ARBA00023268"/>
    </source>
</evidence>
<feature type="domain" description="Riboflavin kinase" evidence="15">
    <location>
        <begin position="185"/>
        <end position="312"/>
    </location>
</feature>
<evidence type="ECO:0000256" key="13">
    <source>
        <dbReference type="ARBA" id="ARBA00049494"/>
    </source>
</evidence>
<keyword evidence="9 14" id="KW-0274">FAD</keyword>
<evidence type="ECO:0000256" key="4">
    <source>
        <dbReference type="ARBA" id="ARBA00022643"/>
    </source>
</evidence>
<dbReference type="SUPFAM" id="SSF82114">
    <property type="entry name" value="Riboflavin kinase-like"/>
    <property type="match status" value="1"/>
</dbReference>